<dbReference type="KEGG" id="nlc:EBAPG3_010610"/>
<dbReference type="PANTHER" id="PTHR34606:SF16">
    <property type="entry name" value="BON DOMAIN-CONTAINING PROTEIN"/>
    <property type="match status" value="1"/>
</dbReference>
<dbReference type="InterPro" id="IPR007055">
    <property type="entry name" value="BON_dom"/>
</dbReference>
<feature type="domain" description="BON" evidence="2">
    <location>
        <begin position="36"/>
        <end position="104"/>
    </location>
</feature>
<name>A0A1W6SQU4_9PROT</name>
<keyword evidence="4" id="KW-1185">Reference proteome</keyword>
<dbReference type="PROSITE" id="PS50914">
    <property type="entry name" value="BON"/>
    <property type="match status" value="1"/>
</dbReference>
<reference evidence="3 4" key="1">
    <citation type="journal article" date="2015" name="Int. J. Syst. Evol. Microbiol.">
        <title>Nitrosospira lacus sp. nov., a psychrotolerant, ammonia-oxidizing bacterium from sandy lake sediment.</title>
        <authorList>
            <person name="Urakawa H."/>
            <person name="Garcia J.C."/>
            <person name="Nielsen J.L."/>
            <person name="Le V.Q."/>
            <person name="Kozlowski J.A."/>
            <person name="Stein L.Y."/>
            <person name="Lim C.K."/>
            <person name="Pommerening-Roser A."/>
            <person name="Martens-Habbena W."/>
            <person name="Stahl D.A."/>
            <person name="Klotz M.G."/>
        </authorList>
    </citation>
    <scope>NUCLEOTIDE SEQUENCE [LARGE SCALE GENOMIC DNA]</scope>
    <source>
        <strain evidence="3 4">APG3</strain>
    </source>
</reference>
<organism evidence="3 4">
    <name type="scientific">Nitrosospira lacus</name>
    <dbReference type="NCBI Taxonomy" id="1288494"/>
    <lineage>
        <taxon>Bacteria</taxon>
        <taxon>Pseudomonadati</taxon>
        <taxon>Pseudomonadota</taxon>
        <taxon>Betaproteobacteria</taxon>
        <taxon>Nitrosomonadales</taxon>
        <taxon>Nitrosomonadaceae</taxon>
        <taxon>Nitrosospira</taxon>
    </lineage>
</organism>
<dbReference type="Proteomes" id="UP000012179">
    <property type="component" value="Chromosome"/>
</dbReference>
<evidence type="ECO:0000313" key="3">
    <source>
        <dbReference type="EMBL" id="ARO88194.1"/>
    </source>
</evidence>
<dbReference type="eggNOG" id="COG2823">
    <property type="taxonomic scope" value="Bacteria"/>
</dbReference>
<accession>A0A1W6SQU4</accession>
<sequence>MVLLNRLTAFFSALLLVLLLGCASPPTPGGTGEPTDDSVITARVKEAILEEPSLNPEEIGVETIQGAVRLTGFVSSIIVMEKAIEVARGVKGVRSVKDEMRLKWQH</sequence>
<dbReference type="Pfam" id="PF04972">
    <property type="entry name" value="BON"/>
    <property type="match status" value="1"/>
</dbReference>
<protein>
    <submittedName>
        <fullName evidence="3">Transporter</fullName>
    </submittedName>
</protein>
<evidence type="ECO:0000259" key="2">
    <source>
        <dbReference type="PROSITE" id="PS50914"/>
    </source>
</evidence>
<feature type="signal peptide" evidence="1">
    <location>
        <begin position="1"/>
        <end position="29"/>
    </location>
</feature>
<proteinExistence type="predicted"/>
<keyword evidence="1" id="KW-0732">Signal</keyword>
<dbReference type="EMBL" id="CP021106">
    <property type="protein sequence ID" value="ARO88194.1"/>
    <property type="molecule type" value="Genomic_DNA"/>
</dbReference>
<dbReference type="RefSeq" id="WP_004181359.1">
    <property type="nucleotide sequence ID" value="NZ_CP021106.3"/>
</dbReference>
<evidence type="ECO:0000313" key="4">
    <source>
        <dbReference type="Proteomes" id="UP000012179"/>
    </source>
</evidence>
<dbReference type="PROSITE" id="PS51257">
    <property type="entry name" value="PROKAR_LIPOPROTEIN"/>
    <property type="match status" value="1"/>
</dbReference>
<gene>
    <name evidence="3" type="ORF">EBAPG3_010610</name>
</gene>
<dbReference type="AlphaFoldDB" id="A0A1W6SQU4"/>
<dbReference type="OrthoDB" id="7360581at2"/>
<dbReference type="PANTHER" id="PTHR34606">
    <property type="entry name" value="BON DOMAIN-CONTAINING PROTEIN"/>
    <property type="match status" value="1"/>
</dbReference>
<feature type="chain" id="PRO_5010869625" evidence="1">
    <location>
        <begin position="30"/>
        <end position="106"/>
    </location>
</feature>
<dbReference type="InterPro" id="IPR051686">
    <property type="entry name" value="Lipoprotein_DolP"/>
</dbReference>
<dbReference type="Gene3D" id="3.30.1340.30">
    <property type="match status" value="1"/>
</dbReference>
<evidence type="ECO:0000256" key="1">
    <source>
        <dbReference type="SAM" id="SignalP"/>
    </source>
</evidence>